<dbReference type="RefSeq" id="WP_322425402.1">
    <property type="nucleotide sequence ID" value="NZ_JAXQPW010000007.1"/>
</dbReference>
<dbReference type="Gene3D" id="3.40.50.1820">
    <property type="entry name" value="alpha/beta hydrolase"/>
    <property type="match status" value="1"/>
</dbReference>
<evidence type="ECO:0000259" key="1">
    <source>
        <dbReference type="Pfam" id="PF00561"/>
    </source>
</evidence>
<organism evidence="2 3">
    <name type="scientific">Nocardioides renjunii</name>
    <dbReference type="NCBI Taxonomy" id="3095075"/>
    <lineage>
        <taxon>Bacteria</taxon>
        <taxon>Bacillati</taxon>
        <taxon>Actinomycetota</taxon>
        <taxon>Actinomycetes</taxon>
        <taxon>Propionibacteriales</taxon>
        <taxon>Nocardioidaceae</taxon>
        <taxon>Nocardioides</taxon>
    </lineage>
</organism>
<evidence type="ECO:0000313" key="3">
    <source>
        <dbReference type="Proteomes" id="UP001291999"/>
    </source>
</evidence>
<dbReference type="InterPro" id="IPR000073">
    <property type="entry name" value="AB_hydrolase_1"/>
</dbReference>
<dbReference type="InterPro" id="IPR029058">
    <property type="entry name" value="AB_hydrolase_fold"/>
</dbReference>
<proteinExistence type="predicted"/>
<keyword evidence="3" id="KW-1185">Reference proteome</keyword>
<evidence type="ECO:0000313" key="2">
    <source>
        <dbReference type="EMBL" id="MDZ5663681.1"/>
    </source>
</evidence>
<dbReference type="SUPFAM" id="SSF53474">
    <property type="entry name" value="alpha/beta-Hydrolases"/>
    <property type="match status" value="1"/>
</dbReference>
<name>A0ABU5KFF5_9ACTN</name>
<protein>
    <submittedName>
        <fullName evidence="2">Alpha/beta fold hydrolase</fullName>
    </submittedName>
</protein>
<dbReference type="Pfam" id="PF00561">
    <property type="entry name" value="Abhydrolase_1"/>
    <property type="match status" value="1"/>
</dbReference>
<gene>
    <name evidence="2" type="ORF">SFC79_18035</name>
</gene>
<dbReference type="PANTHER" id="PTHR43329">
    <property type="entry name" value="EPOXIDE HYDROLASE"/>
    <property type="match status" value="1"/>
</dbReference>
<keyword evidence="2" id="KW-0378">Hydrolase</keyword>
<dbReference type="EMBL" id="JAXQPW010000007">
    <property type="protein sequence ID" value="MDZ5663681.1"/>
    <property type="molecule type" value="Genomic_DNA"/>
</dbReference>
<comment type="caution">
    <text evidence="2">The sequence shown here is derived from an EMBL/GenBank/DDBJ whole genome shotgun (WGS) entry which is preliminary data.</text>
</comment>
<reference evidence="2 3" key="1">
    <citation type="submission" date="2023-11" db="EMBL/GenBank/DDBJ databases">
        <title>Novel species in genus Nocardioides.</title>
        <authorList>
            <person name="Zhou H."/>
        </authorList>
    </citation>
    <scope>NUCLEOTIDE SEQUENCE [LARGE SCALE GENOMIC DNA]</scope>
    <source>
        <strain evidence="2 3">S-58</strain>
    </source>
</reference>
<sequence length="300" mass="32478">MTSQQLFRRGSVHRGRTDLAVFEGGDPDGPTLVMVHGWPDTHRMWHGVADLLADTHRLVAYDTRGQGESVSAQPDDGFTLDVLGSDLLAVVDSVSPDRPVHLLAHDWGSVQAWEAVCRPGAEQRIASFTSMSGPHLGHVAEWVRGTLSRPSARGVGEVLGQALSSSYVPFLVSPLAPPVLRAVGGPRGWRRLLGAVESRPPAPEAYADSLADDMVSGLRYYRANLLRRHDRRSGLRTKVPVLQLALTRDPAIRPAALAASDPWTESLERRALPLGHWAPVTHSAVVADQVAGFVREHPVG</sequence>
<feature type="domain" description="AB hydrolase-1" evidence="1">
    <location>
        <begin position="30"/>
        <end position="281"/>
    </location>
</feature>
<dbReference type="Proteomes" id="UP001291999">
    <property type="component" value="Unassembled WGS sequence"/>
</dbReference>
<dbReference type="GO" id="GO:0016787">
    <property type="term" value="F:hydrolase activity"/>
    <property type="evidence" value="ECO:0007669"/>
    <property type="project" value="UniProtKB-KW"/>
</dbReference>
<accession>A0ABU5KFF5</accession>